<dbReference type="Proteomes" id="UP000272474">
    <property type="component" value="Unassembled WGS sequence"/>
</dbReference>
<comment type="caution">
    <text evidence="1">The sequence shown here is derived from an EMBL/GenBank/DDBJ whole genome shotgun (WGS) entry which is preliminary data.</text>
</comment>
<sequence>MASMVQLYGGPLDGEVLDLSALSREEAKTGVALPAERCAYPGGRALYTPDPELEGVWRWSGDIP</sequence>
<organism evidence="1 2">
    <name type="scientific">Streptomyces hoynatensis</name>
    <dbReference type="NCBI Taxonomy" id="1141874"/>
    <lineage>
        <taxon>Bacteria</taxon>
        <taxon>Bacillati</taxon>
        <taxon>Actinomycetota</taxon>
        <taxon>Actinomycetes</taxon>
        <taxon>Kitasatosporales</taxon>
        <taxon>Streptomycetaceae</taxon>
        <taxon>Streptomyces</taxon>
    </lineage>
</organism>
<dbReference type="RefSeq" id="WP_120675509.1">
    <property type="nucleotide sequence ID" value="NZ_RBAL01000002.1"/>
</dbReference>
<evidence type="ECO:0000313" key="2">
    <source>
        <dbReference type="Proteomes" id="UP000272474"/>
    </source>
</evidence>
<gene>
    <name evidence="1" type="ORF">D7294_03870</name>
</gene>
<proteinExistence type="predicted"/>
<keyword evidence="2" id="KW-1185">Reference proteome</keyword>
<dbReference type="OrthoDB" id="3872412at2"/>
<evidence type="ECO:0000313" key="1">
    <source>
        <dbReference type="EMBL" id="RKN45621.1"/>
    </source>
</evidence>
<protein>
    <submittedName>
        <fullName evidence="1">Uncharacterized protein</fullName>
    </submittedName>
</protein>
<dbReference type="AlphaFoldDB" id="A0A3A9ZBC4"/>
<accession>A0A3A9ZBC4</accession>
<reference evidence="1 2" key="1">
    <citation type="journal article" date="2014" name="Int. J. Syst. Evol. Microbiol.">
        <title>Streptomyces hoynatensis sp. nov., isolated from deep marine sediment.</title>
        <authorList>
            <person name="Veyisoglu A."/>
            <person name="Sahin N."/>
        </authorList>
    </citation>
    <scope>NUCLEOTIDE SEQUENCE [LARGE SCALE GENOMIC DNA]</scope>
    <source>
        <strain evidence="1 2">KCTC 29097</strain>
    </source>
</reference>
<name>A0A3A9ZBC4_9ACTN</name>
<dbReference type="EMBL" id="RBAL01000002">
    <property type="protein sequence ID" value="RKN45621.1"/>
    <property type="molecule type" value="Genomic_DNA"/>
</dbReference>